<keyword evidence="3" id="KW-0560">Oxidoreductase</keyword>
<sequence>MALSLSYPSLAMQLPSSRQPASHTGPGQDVPAHLPWAMMTACLGKGLITQPPHPAWIMIPSKLLSFCFSHPGVYDLPVDCTNMVIPSDTDFLDTWEGQPGLLVNDQLRALGHSALKFLKMAMEDLVSSGLVKNIGVSNFNHEQLERLLNKPGLRFKPVTNQQKHSGLEMGPVVLSDSQDFSGMVHVCLNVAPAGESLEGRVHSTAELPGRGSSNGVSQGALKD</sequence>
<evidence type="ECO:0000256" key="2">
    <source>
        <dbReference type="ARBA" id="ARBA00022857"/>
    </source>
</evidence>
<keyword evidence="2" id="KW-0521">NADP</keyword>
<evidence type="ECO:0000313" key="7">
    <source>
        <dbReference type="Proteomes" id="UP001266305"/>
    </source>
</evidence>
<dbReference type="InterPro" id="IPR018170">
    <property type="entry name" value="Aldo/ket_reductase_CS"/>
</dbReference>
<dbReference type="InterPro" id="IPR036812">
    <property type="entry name" value="NAD(P)_OxRdtase_dom_sf"/>
</dbReference>
<comment type="similarity">
    <text evidence="1">Belongs to the aldo/keto reductase family.</text>
</comment>
<accession>A0ABQ9V973</accession>
<dbReference type="Proteomes" id="UP001266305">
    <property type="component" value="Unassembled WGS sequence"/>
</dbReference>
<feature type="region of interest" description="Disordered" evidence="4">
    <location>
        <begin position="204"/>
        <end position="223"/>
    </location>
</feature>
<gene>
    <name evidence="6" type="ORF">P7K49_014988</name>
</gene>
<feature type="domain" description="NADP-dependent oxidoreductase" evidence="5">
    <location>
        <begin position="120"/>
        <end position="167"/>
    </location>
</feature>
<proteinExistence type="inferred from homology"/>
<reference evidence="6 7" key="1">
    <citation type="submission" date="2023-05" db="EMBL/GenBank/DDBJ databases">
        <title>B98-5 Cell Line De Novo Hybrid Assembly: An Optical Mapping Approach.</title>
        <authorList>
            <person name="Kananen K."/>
            <person name="Auerbach J.A."/>
            <person name="Kautto E."/>
            <person name="Blachly J.S."/>
        </authorList>
    </citation>
    <scope>NUCLEOTIDE SEQUENCE [LARGE SCALE GENOMIC DNA]</scope>
    <source>
        <strain evidence="6">B95-8</strain>
        <tissue evidence="6">Cell line</tissue>
    </source>
</reference>
<dbReference type="PANTHER" id="PTHR11732">
    <property type="entry name" value="ALDO/KETO REDUCTASE"/>
    <property type="match status" value="1"/>
</dbReference>
<dbReference type="PROSITE" id="PS00062">
    <property type="entry name" value="ALDOKETO_REDUCTASE_2"/>
    <property type="match status" value="1"/>
</dbReference>
<dbReference type="Pfam" id="PF00248">
    <property type="entry name" value="Aldo_ket_red"/>
    <property type="match status" value="1"/>
</dbReference>
<dbReference type="InterPro" id="IPR023210">
    <property type="entry name" value="NADP_OxRdtase_dom"/>
</dbReference>
<evidence type="ECO:0000256" key="3">
    <source>
        <dbReference type="ARBA" id="ARBA00023002"/>
    </source>
</evidence>
<organism evidence="6 7">
    <name type="scientific">Saguinus oedipus</name>
    <name type="common">Cotton-top tamarin</name>
    <name type="synonym">Oedipomidas oedipus</name>
    <dbReference type="NCBI Taxonomy" id="9490"/>
    <lineage>
        <taxon>Eukaryota</taxon>
        <taxon>Metazoa</taxon>
        <taxon>Chordata</taxon>
        <taxon>Craniata</taxon>
        <taxon>Vertebrata</taxon>
        <taxon>Euteleostomi</taxon>
        <taxon>Mammalia</taxon>
        <taxon>Eutheria</taxon>
        <taxon>Euarchontoglires</taxon>
        <taxon>Primates</taxon>
        <taxon>Haplorrhini</taxon>
        <taxon>Platyrrhini</taxon>
        <taxon>Cebidae</taxon>
        <taxon>Callitrichinae</taxon>
        <taxon>Saguinus</taxon>
    </lineage>
</organism>
<evidence type="ECO:0000256" key="1">
    <source>
        <dbReference type="ARBA" id="ARBA00007905"/>
    </source>
</evidence>
<keyword evidence="7" id="KW-1185">Reference proteome</keyword>
<dbReference type="EMBL" id="JASSZA010000007">
    <property type="protein sequence ID" value="KAK2105474.1"/>
    <property type="molecule type" value="Genomic_DNA"/>
</dbReference>
<evidence type="ECO:0000313" key="6">
    <source>
        <dbReference type="EMBL" id="KAK2105474.1"/>
    </source>
</evidence>
<evidence type="ECO:0000256" key="4">
    <source>
        <dbReference type="SAM" id="MobiDB-lite"/>
    </source>
</evidence>
<name>A0ABQ9V973_SAGOE</name>
<evidence type="ECO:0000259" key="5">
    <source>
        <dbReference type="Pfam" id="PF00248"/>
    </source>
</evidence>
<dbReference type="SUPFAM" id="SSF51430">
    <property type="entry name" value="NAD(P)-linked oxidoreductase"/>
    <property type="match status" value="1"/>
</dbReference>
<dbReference type="Gene3D" id="3.20.20.100">
    <property type="entry name" value="NADP-dependent oxidoreductase domain"/>
    <property type="match status" value="1"/>
</dbReference>
<comment type="caution">
    <text evidence="6">The sequence shown here is derived from an EMBL/GenBank/DDBJ whole genome shotgun (WGS) entry which is preliminary data.</text>
</comment>
<dbReference type="InterPro" id="IPR020471">
    <property type="entry name" value="AKR"/>
</dbReference>
<protein>
    <recommendedName>
        <fullName evidence="5">NADP-dependent oxidoreductase domain-containing protein</fullName>
    </recommendedName>
</protein>